<dbReference type="OrthoDB" id="39497at2759"/>
<evidence type="ECO:0000256" key="1">
    <source>
        <dbReference type="SAM" id="MobiDB-lite"/>
    </source>
</evidence>
<organism evidence="2 3">
    <name type="scientific">Lachnellula cervina</name>
    <dbReference type="NCBI Taxonomy" id="1316786"/>
    <lineage>
        <taxon>Eukaryota</taxon>
        <taxon>Fungi</taxon>
        <taxon>Dikarya</taxon>
        <taxon>Ascomycota</taxon>
        <taxon>Pezizomycotina</taxon>
        <taxon>Leotiomycetes</taxon>
        <taxon>Helotiales</taxon>
        <taxon>Lachnaceae</taxon>
        <taxon>Lachnellula</taxon>
    </lineage>
</organism>
<dbReference type="GO" id="GO:1990130">
    <property type="term" value="C:GATOR1 complex"/>
    <property type="evidence" value="ECO:0007669"/>
    <property type="project" value="TreeGrafter"/>
</dbReference>
<accession>A0A7D8V0F5</accession>
<proteinExistence type="predicted"/>
<dbReference type="GO" id="GO:1904262">
    <property type="term" value="P:negative regulation of TORC1 signaling"/>
    <property type="evidence" value="ECO:0007669"/>
    <property type="project" value="TreeGrafter"/>
</dbReference>
<dbReference type="Proteomes" id="UP000481288">
    <property type="component" value="Unassembled WGS sequence"/>
</dbReference>
<comment type="caution">
    <text evidence="2">The sequence shown here is derived from an EMBL/GenBank/DDBJ whole genome shotgun (WGS) entry which is preliminary data.</text>
</comment>
<dbReference type="GO" id="GO:0005096">
    <property type="term" value="F:GTPase activator activity"/>
    <property type="evidence" value="ECO:0007669"/>
    <property type="project" value="InterPro"/>
</dbReference>
<protein>
    <submittedName>
        <fullName evidence="2">Vacuolar membrane-associated protein iml1</fullName>
    </submittedName>
</protein>
<sequence length="316" mass="35217">MIDYTILIIAIIFELIGSPYMIELAVQPPDRQPRTYFDSTYFGPQAPTIPANRHFYHKAIMKKFNFVLDIEAAKNFPSDVDVTYSWGKPDFKYTQYIHRSGVLLAEITDEGNFLLLANRLYNNRTTADRELDRYVKIDHERSTRMAATVYGHGINTDKPSPLNSPMLRPTNNIISPVLRATSDVLGPSLAASKVANITTPESLKNELEDFCHNGPLLESYYKEVYEKATPPNMTPPNPRSPFVSSLLELNIPTLGLPPRILARDTSPSPMRLSNLPGIGSSMPQLGRRPSVQIGISGDGAKPESPRGSIKESDKTL</sequence>
<dbReference type="EMBL" id="QGMG01000126">
    <property type="protein sequence ID" value="TVY56893.1"/>
    <property type="molecule type" value="Genomic_DNA"/>
</dbReference>
<reference evidence="2 3" key="1">
    <citation type="submission" date="2018-05" db="EMBL/GenBank/DDBJ databases">
        <title>Whole genome sequencing for identification of molecular markers to develop diagnostic detection tools for the regulated plant pathogen Lachnellula willkommii.</title>
        <authorList>
            <person name="Giroux E."/>
            <person name="Bilodeau G."/>
        </authorList>
    </citation>
    <scope>NUCLEOTIDE SEQUENCE [LARGE SCALE GENOMIC DNA]</scope>
    <source>
        <strain evidence="2 3">CBS 625.97</strain>
    </source>
</reference>
<dbReference type="PANTHER" id="PTHR13179:SF8">
    <property type="entry name" value="GATOR COMPLEX PROTEIN DEPDC5"/>
    <property type="match status" value="1"/>
</dbReference>
<evidence type="ECO:0000313" key="3">
    <source>
        <dbReference type="Proteomes" id="UP000481288"/>
    </source>
</evidence>
<dbReference type="AlphaFoldDB" id="A0A7D8V0F5"/>
<dbReference type="GO" id="GO:0010508">
    <property type="term" value="P:positive regulation of autophagy"/>
    <property type="evidence" value="ECO:0007669"/>
    <property type="project" value="TreeGrafter"/>
</dbReference>
<gene>
    <name evidence="2" type="primary">iml1_0</name>
    <name evidence="2" type="ORF">LCER1_G001997</name>
</gene>
<keyword evidence="3" id="KW-1185">Reference proteome</keyword>
<name>A0A7D8V0F5_9HELO</name>
<dbReference type="InterPro" id="IPR027244">
    <property type="entry name" value="IML1"/>
</dbReference>
<evidence type="ECO:0000313" key="2">
    <source>
        <dbReference type="EMBL" id="TVY56893.1"/>
    </source>
</evidence>
<feature type="region of interest" description="Disordered" evidence="1">
    <location>
        <begin position="276"/>
        <end position="316"/>
    </location>
</feature>
<feature type="compositionally biased region" description="Basic and acidic residues" evidence="1">
    <location>
        <begin position="300"/>
        <end position="316"/>
    </location>
</feature>
<dbReference type="PANTHER" id="PTHR13179">
    <property type="entry name" value="DEP DOMAIN CONTAINING PROTEIN 5"/>
    <property type="match status" value="1"/>
</dbReference>